<keyword evidence="4" id="KW-0119">Carbohydrate metabolism</keyword>
<dbReference type="PROSITE" id="PS51766">
    <property type="entry name" value="DOCKERIN"/>
    <property type="match status" value="1"/>
</dbReference>
<evidence type="ECO:0000313" key="4">
    <source>
        <dbReference type="EMBL" id="AUG57750.1"/>
    </source>
</evidence>
<keyword evidence="4" id="KW-0858">Xylan degradation</keyword>
<feature type="domain" description="CBM6" evidence="2">
    <location>
        <begin position="257"/>
        <end position="379"/>
    </location>
</feature>
<dbReference type="SUPFAM" id="SSF52266">
    <property type="entry name" value="SGNH hydrolase"/>
    <property type="match status" value="2"/>
</dbReference>
<dbReference type="GO" id="GO:0031176">
    <property type="term" value="F:endo-1,4-beta-xylanase activity"/>
    <property type="evidence" value="ECO:0007669"/>
    <property type="project" value="UniProtKB-EC"/>
</dbReference>
<reference evidence="4 5" key="1">
    <citation type="submission" date="2017-12" db="EMBL/GenBank/DDBJ databases">
        <title>Complete genome sequence of Herbivorax saccincola GGR1, a novel Cellulosome-producing hydrolytic bacterium in a thermophilic biogas plant, established by Illumina and Nanopore MinION sequencing.</title>
        <authorList>
            <person name="Pechtl A."/>
            <person name="Ruckert C."/>
            <person name="Koeck D.E."/>
            <person name="Maus I."/>
            <person name="Winkler A."/>
            <person name="Kalinowski J."/>
            <person name="Puhler A."/>
            <person name="Schwarz W.W."/>
            <person name="Zverlov V.V."/>
            <person name="Schluter A."/>
            <person name="Liebl W."/>
        </authorList>
    </citation>
    <scope>NUCLEOTIDE SEQUENCE [LARGE SCALE GENOMIC DNA]</scope>
    <source>
        <strain evidence="5">SR1</strain>
    </source>
</reference>
<keyword evidence="4" id="KW-0326">Glycosidase</keyword>
<proteinExistence type="predicted"/>
<organism evidence="4 5">
    <name type="scientific">Acetivibrio saccincola</name>
    <dbReference type="NCBI Taxonomy" id="1677857"/>
    <lineage>
        <taxon>Bacteria</taxon>
        <taxon>Bacillati</taxon>
        <taxon>Bacillota</taxon>
        <taxon>Clostridia</taxon>
        <taxon>Eubacteriales</taxon>
        <taxon>Oscillospiraceae</taxon>
        <taxon>Acetivibrio</taxon>
    </lineage>
</organism>
<dbReference type="CDD" id="cd14256">
    <property type="entry name" value="Dockerin_I"/>
    <property type="match status" value="1"/>
</dbReference>
<dbReference type="EMBL" id="CP025197">
    <property type="protein sequence ID" value="AUG57750.1"/>
    <property type="molecule type" value="Genomic_DNA"/>
</dbReference>
<dbReference type="GO" id="GO:0045493">
    <property type="term" value="P:xylan catabolic process"/>
    <property type="evidence" value="ECO:0007669"/>
    <property type="project" value="UniProtKB-KW"/>
</dbReference>
<dbReference type="SMART" id="SM00606">
    <property type="entry name" value="CBD_IV"/>
    <property type="match status" value="1"/>
</dbReference>
<dbReference type="InterPro" id="IPR018247">
    <property type="entry name" value="EF_Hand_1_Ca_BS"/>
</dbReference>
<dbReference type="Pfam" id="PF13472">
    <property type="entry name" value="Lipase_GDSL_2"/>
    <property type="match status" value="2"/>
</dbReference>
<dbReference type="SUPFAM" id="SSF49785">
    <property type="entry name" value="Galactose-binding domain-like"/>
    <property type="match status" value="1"/>
</dbReference>
<dbReference type="InterPro" id="IPR005084">
    <property type="entry name" value="CBM6"/>
</dbReference>
<evidence type="ECO:0000259" key="3">
    <source>
        <dbReference type="PROSITE" id="PS51766"/>
    </source>
</evidence>
<dbReference type="InterPro" id="IPR036439">
    <property type="entry name" value="Dockerin_dom_sf"/>
</dbReference>
<name>A0A2K9EQH8_9FIRM</name>
<dbReference type="AlphaFoldDB" id="A0A2K9EQH8"/>
<dbReference type="Gene3D" id="3.40.50.1110">
    <property type="entry name" value="SGNH hydrolase"/>
    <property type="match status" value="2"/>
</dbReference>
<dbReference type="KEGG" id="hsc:HVS_09230"/>
<dbReference type="InterPro" id="IPR008979">
    <property type="entry name" value="Galactose-bd-like_sf"/>
</dbReference>
<dbReference type="SUPFAM" id="SSF63446">
    <property type="entry name" value="Type I dockerin domain"/>
    <property type="match status" value="1"/>
</dbReference>
<dbReference type="Pfam" id="PF00404">
    <property type="entry name" value="Dockerin_1"/>
    <property type="match status" value="1"/>
</dbReference>
<dbReference type="InterPro" id="IPR006584">
    <property type="entry name" value="Cellulose-bd_IV"/>
</dbReference>
<dbReference type="InterPro" id="IPR036514">
    <property type="entry name" value="SGNH_hydro_sf"/>
</dbReference>
<dbReference type="GO" id="GO:0004622">
    <property type="term" value="F:phosphatidylcholine lysophospholipase activity"/>
    <property type="evidence" value="ECO:0007669"/>
    <property type="project" value="TreeGrafter"/>
</dbReference>
<evidence type="ECO:0000259" key="2">
    <source>
        <dbReference type="PROSITE" id="PS51175"/>
    </source>
</evidence>
<dbReference type="Proteomes" id="UP000233534">
    <property type="component" value="Chromosome"/>
</dbReference>
<evidence type="ECO:0000313" key="5">
    <source>
        <dbReference type="Proteomes" id="UP000233534"/>
    </source>
</evidence>
<protein>
    <submittedName>
        <fullName evidence="4">Endo-1,4-beta-xylanase A</fullName>
        <ecNumber evidence="4">3.2.1.8</ecNumber>
    </submittedName>
</protein>
<dbReference type="Pfam" id="PF03422">
    <property type="entry name" value="CBM_6"/>
    <property type="match status" value="1"/>
</dbReference>
<dbReference type="PROSITE" id="PS51175">
    <property type="entry name" value="CBM6"/>
    <property type="match status" value="1"/>
</dbReference>
<dbReference type="EC" id="3.2.1.8" evidence="4"/>
<keyword evidence="4" id="KW-0378">Hydrolase</keyword>
<keyword evidence="4" id="KW-0624">Polysaccharide degradation</keyword>
<dbReference type="GO" id="GO:0030246">
    <property type="term" value="F:carbohydrate binding"/>
    <property type="evidence" value="ECO:0007669"/>
    <property type="project" value="InterPro"/>
</dbReference>
<keyword evidence="1" id="KW-0732">Signal</keyword>
<evidence type="ECO:0000256" key="1">
    <source>
        <dbReference type="ARBA" id="ARBA00022729"/>
    </source>
</evidence>
<dbReference type="InterPro" id="IPR013830">
    <property type="entry name" value="SGNH_hydro"/>
</dbReference>
<sequence length="681" mass="74097">MYKFKTQVGKIMIFVLLISTIIMNGAVFESFAQSRPIKIMPVGDSCTAGIGDPSNGGYRTDLYHHYTNAGLNVQFVGSQTGGPSSLPQRNHEGHSGWTIPQIASNIDRWLNTYDPDVVLLWIGGNDMFLNGRVNTSGLSSLIDQILRFKPDITIFVADYYPVPDQIRQYNATIPGVVQEKANAGKNVYFVKLSDINLNHNTDISGDRLHLSPTGYSKVATIWFNSTIDILKQLAGGNSGGPAPTPTNTPVPERSAFSKIEAEEYTSKNSATMEEINTVAGGKGIGYIENGDSLTFKNINFGNGATGFTAYVASGITVPTRIDIRLNSTTGTLLGTLEVSSTGGWNDYIEMSTSINRVTGKNDIVLVFSGPVNIDWFVFSENSSIPTPTTSPAPTSTPIQSRPIKIMPVGDSCTAGMGDPSYGGYRTDLYHHYTNAGLNVQFVGSQTGGPSSLPQRNHEGHSGWTIPQIASNIDRWLNTYDPDVVLLWIGGNDMFLNGRVNTSGLSSLIDQILRFKPDITIFVADYYPVPDQIRQYNATIPGVVQEKANAGKNVYFVKLSDINLNHNTDISGDRLHLSPAGYSKVATIWFNSTIDILKQLAGGTPTEPTTPPIVVKYGDLNEDGIIDSSDYTLLTRYILEITTSLKNPTAADLNGDGIINTLDLSLLQRHILEIISTFPVER</sequence>
<dbReference type="InterPro" id="IPR016134">
    <property type="entry name" value="Dockerin_dom"/>
</dbReference>
<gene>
    <name evidence="4" type="primary">xynA6</name>
    <name evidence="4" type="ORF">HVS_09230</name>
</gene>
<dbReference type="CDD" id="cd04084">
    <property type="entry name" value="CBM6_xylanase-like"/>
    <property type="match status" value="1"/>
</dbReference>
<dbReference type="Gene3D" id="1.10.1330.10">
    <property type="entry name" value="Dockerin domain"/>
    <property type="match status" value="1"/>
</dbReference>
<keyword evidence="5" id="KW-1185">Reference proteome</keyword>
<dbReference type="PROSITE" id="PS00018">
    <property type="entry name" value="EF_HAND_1"/>
    <property type="match status" value="2"/>
</dbReference>
<dbReference type="InterPro" id="IPR002105">
    <property type="entry name" value="Dockerin_1_rpt"/>
</dbReference>
<dbReference type="CDD" id="cd01833">
    <property type="entry name" value="XynB_like"/>
    <property type="match status" value="2"/>
</dbReference>
<dbReference type="InterPro" id="IPR051532">
    <property type="entry name" value="Ester_Hydrolysis_Enzymes"/>
</dbReference>
<dbReference type="PANTHER" id="PTHR30383:SF5">
    <property type="entry name" value="SGNH HYDROLASE-TYPE ESTERASE DOMAIN-CONTAINING PROTEIN"/>
    <property type="match status" value="1"/>
</dbReference>
<dbReference type="RefSeq" id="WP_242971539.1">
    <property type="nucleotide sequence ID" value="NZ_CP025197.1"/>
</dbReference>
<feature type="domain" description="Dockerin" evidence="3">
    <location>
        <begin position="612"/>
        <end position="679"/>
    </location>
</feature>
<accession>A0A2K9EQH8</accession>
<dbReference type="Gene3D" id="2.60.120.260">
    <property type="entry name" value="Galactose-binding domain-like"/>
    <property type="match status" value="1"/>
</dbReference>
<dbReference type="PANTHER" id="PTHR30383">
    <property type="entry name" value="THIOESTERASE 1/PROTEASE 1/LYSOPHOSPHOLIPASE L1"/>
    <property type="match status" value="1"/>
</dbReference>